<dbReference type="AlphaFoldDB" id="A0A3Q9BMX5"/>
<dbReference type="FunFam" id="3.20.20.450:FF:000001">
    <property type="entry name" value="Cyclic di-GMP phosphodiesterase yahA"/>
    <property type="match status" value="1"/>
</dbReference>
<dbReference type="SMART" id="SM00065">
    <property type="entry name" value="GAF"/>
    <property type="match status" value="1"/>
</dbReference>
<evidence type="ECO:0000256" key="1">
    <source>
        <dbReference type="ARBA" id="ARBA00051114"/>
    </source>
</evidence>
<feature type="domain" description="PAS" evidence="3">
    <location>
        <begin position="603"/>
        <end position="652"/>
    </location>
</feature>
<dbReference type="SUPFAM" id="SSF55781">
    <property type="entry name" value="GAF domain-like"/>
    <property type="match status" value="1"/>
</dbReference>
<name>A0A3Q9BMX5_9BURK</name>
<dbReference type="OrthoDB" id="9813903at2"/>
<dbReference type="SUPFAM" id="SSF55073">
    <property type="entry name" value="Nucleotide cyclase"/>
    <property type="match status" value="1"/>
</dbReference>
<keyword evidence="2" id="KW-0812">Transmembrane</keyword>
<accession>A0A3Q9BMX5</accession>
<feature type="domain" description="PAS" evidence="3">
    <location>
        <begin position="471"/>
        <end position="541"/>
    </location>
</feature>
<protein>
    <submittedName>
        <fullName evidence="7">EAL domain-containing protein</fullName>
    </submittedName>
</protein>
<sequence length="1159" mass="128231">MRNTESSLYAREVWRAGLVFILVAIVFGIYVYVEKKIDHANELRHRSFLLADELRQSSDDLTGMARSYVITGEHAYKDYYQKILSIRDGQLARPLGYENVYWDLVLAGQTPENGSGAAVALLDLMRELGLSEQETQLLANAKANSDSLALTELKAMRLIESGGAVSDAPHQEARAMLFDLEYIRAKASIMQPINRFYTLMDQRTLAAVQTAEAFANAIRIIFCALAILFLLMLRRVGVALHVTLGGSLDALHEHLKRLGHGDFSKPILLANGMEGSVLGLVATTQNELRKIEEESKQAKDFEHFRSRVLEVMSSSVALPEMLEAVVLGMQEFNPEMLCSILLLDKDGLHLGKGVAPSLPDFYNRALDGVAIGLGVGSCGTAAFIGERVVVEDIQSHPYWTEFKELAASAGLAACWSQPIRASQGQVLGTFAIYQRVAHSPSTRDIFLIEQAAHLVSIAIERSQAAENLRESEAHFRLLAEDASDVVWRQDINNLFTYISPADERMRGYHASEVVGHHFSEMLTDEGVAIVARKLKEKRSPDQRDKPTTSTTFEVQQRCKDGRLIWTEILTRPDRNAQGKLTGFHGITRDITERKSNEMNLRLSEQRFATAFTSAPMAASIASADEGRFIEVNANYERDFGWSSADLIGKTSVEVGLWASEAVRQPWITGLDARGRLMNYETVWNCKSGEQRQVSISGEIMTLDGKRCILAFATDITERKKSEEKINELAFYDQLTGLPNRTLLNDRLKQALSSSSRSEQYGAILFIDLDNFKSLNDNMGHDIGDALLKQVAPRLTQCVREGDTVARLGGDEFVVVLANLNKNELEAIAGAEAVAEKIITTVGSSYTLGSVAHHSTASVGITLFKGNLSSTDNLLKQADMSMYRAKAAGRNTFRFFDPSMEASVKKRAELDADLRLAVQNQQFLLHYQAQIAEAGRITGAEVLLRWQHPDRGMISPAEFIPAAEETGLIIPIGLWVLESACRQLALWAKQPAMAHLSVAVNVSAHQFRKSDFVAQVLAVIRNSGANPERLKLELTESLLVENVGEVIEKMFALKSKGLCFSLDDFGTGYSSLAYLKRLPLDQLKIDQSFVRDVLIDPNDAAIARTIIALGQSLGLAVIAEGVETAEQRDFLSSHGCHAYQGFLFSRPVPLRDFEHLVQSI</sequence>
<dbReference type="SUPFAM" id="SSF55785">
    <property type="entry name" value="PYP-like sensor domain (PAS domain)"/>
    <property type="match status" value="2"/>
</dbReference>
<dbReference type="NCBIfam" id="TIGR00254">
    <property type="entry name" value="GGDEF"/>
    <property type="match status" value="1"/>
</dbReference>
<dbReference type="SMART" id="SM00267">
    <property type="entry name" value="GGDEF"/>
    <property type="match status" value="1"/>
</dbReference>
<dbReference type="FunFam" id="3.30.70.270:FF:000001">
    <property type="entry name" value="Diguanylate cyclase domain protein"/>
    <property type="match status" value="1"/>
</dbReference>
<dbReference type="Gene3D" id="3.30.70.270">
    <property type="match status" value="1"/>
</dbReference>
<dbReference type="InterPro" id="IPR000160">
    <property type="entry name" value="GGDEF_dom"/>
</dbReference>
<dbReference type="Pfam" id="PF00563">
    <property type="entry name" value="EAL"/>
    <property type="match status" value="1"/>
</dbReference>
<dbReference type="Gene3D" id="3.20.20.450">
    <property type="entry name" value="EAL domain"/>
    <property type="match status" value="1"/>
</dbReference>
<dbReference type="NCBIfam" id="TIGR00229">
    <property type="entry name" value="sensory_box"/>
    <property type="match status" value="2"/>
</dbReference>
<feature type="domain" description="EAL" evidence="5">
    <location>
        <begin position="906"/>
        <end position="1159"/>
    </location>
</feature>
<evidence type="ECO:0000259" key="6">
    <source>
        <dbReference type="PROSITE" id="PS50887"/>
    </source>
</evidence>
<dbReference type="InterPro" id="IPR000014">
    <property type="entry name" value="PAS"/>
</dbReference>
<evidence type="ECO:0000259" key="5">
    <source>
        <dbReference type="PROSITE" id="PS50883"/>
    </source>
</evidence>
<dbReference type="Pfam" id="PF13185">
    <property type="entry name" value="GAF_2"/>
    <property type="match status" value="1"/>
</dbReference>
<dbReference type="SMART" id="SM00086">
    <property type="entry name" value="PAC"/>
    <property type="match status" value="2"/>
</dbReference>
<dbReference type="PANTHER" id="PTHR44757:SF2">
    <property type="entry name" value="BIOFILM ARCHITECTURE MAINTENANCE PROTEIN MBAA"/>
    <property type="match status" value="1"/>
</dbReference>
<proteinExistence type="predicted"/>
<dbReference type="CDD" id="cd01948">
    <property type="entry name" value="EAL"/>
    <property type="match status" value="1"/>
</dbReference>
<dbReference type="Gene3D" id="3.30.450.20">
    <property type="entry name" value="PAS domain"/>
    <property type="match status" value="2"/>
</dbReference>
<dbReference type="SMART" id="SM00052">
    <property type="entry name" value="EAL"/>
    <property type="match status" value="1"/>
</dbReference>
<dbReference type="InterPro" id="IPR052155">
    <property type="entry name" value="Biofilm_reg_signaling"/>
</dbReference>
<dbReference type="InterPro" id="IPR035965">
    <property type="entry name" value="PAS-like_dom_sf"/>
</dbReference>
<dbReference type="InterPro" id="IPR035919">
    <property type="entry name" value="EAL_sf"/>
</dbReference>
<dbReference type="InterPro" id="IPR000700">
    <property type="entry name" value="PAS-assoc_C"/>
</dbReference>
<dbReference type="PROSITE" id="PS50112">
    <property type="entry name" value="PAS"/>
    <property type="match status" value="2"/>
</dbReference>
<comment type="catalytic activity">
    <reaction evidence="1">
        <text>3',3'-c-di-GMP + H2O = 5'-phosphoguanylyl(3'-&gt;5')guanosine + H(+)</text>
        <dbReference type="Rhea" id="RHEA:24902"/>
        <dbReference type="ChEBI" id="CHEBI:15377"/>
        <dbReference type="ChEBI" id="CHEBI:15378"/>
        <dbReference type="ChEBI" id="CHEBI:58754"/>
        <dbReference type="ChEBI" id="CHEBI:58805"/>
        <dbReference type="EC" id="3.1.4.52"/>
    </reaction>
    <physiologicalReaction direction="left-to-right" evidence="1">
        <dbReference type="Rhea" id="RHEA:24903"/>
    </physiologicalReaction>
</comment>
<reference evidence="7 8" key="1">
    <citation type="journal article" date="2011" name="Int. J. Syst. Evol. Microbiol.">
        <title>Description of Undibacterium oligocarboniphilum sp. nov., isolated from purified water, and Undibacterium pigrum strain CCUG 49012 as the type strain of Undibacterium parvum sp. nov., and emended descriptions of the genus Undibacterium and the species Undibacterium pigrum.</title>
        <authorList>
            <person name="Eder W."/>
            <person name="Wanner G."/>
            <person name="Ludwig W."/>
            <person name="Busse H.J."/>
            <person name="Ziemke-Kageler F."/>
            <person name="Lang E."/>
        </authorList>
    </citation>
    <scope>NUCLEOTIDE SEQUENCE [LARGE SCALE GENOMIC DNA]</scope>
    <source>
        <strain evidence="7 8">DSM 23061</strain>
    </source>
</reference>
<dbReference type="InterPro" id="IPR029016">
    <property type="entry name" value="GAF-like_dom_sf"/>
</dbReference>
<dbReference type="InterPro" id="IPR003018">
    <property type="entry name" value="GAF"/>
</dbReference>
<dbReference type="KEGG" id="upv:EJN92_00690"/>
<evidence type="ECO:0000313" key="8">
    <source>
        <dbReference type="Proteomes" id="UP000275663"/>
    </source>
</evidence>
<dbReference type="Gene3D" id="3.30.450.40">
    <property type="match status" value="1"/>
</dbReference>
<dbReference type="InterPro" id="IPR001633">
    <property type="entry name" value="EAL_dom"/>
</dbReference>
<dbReference type="RefSeq" id="WP_126126076.1">
    <property type="nucleotide sequence ID" value="NZ_CP034464.1"/>
</dbReference>
<feature type="domain" description="PAC" evidence="4">
    <location>
        <begin position="550"/>
        <end position="602"/>
    </location>
</feature>
<dbReference type="InterPro" id="IPR029787">
    <property type="entry name" value="Nucleotide_cyclase"/>
</dbReference>
<dbReference type="SMART" id="SM00091">
    <property type="entry name" value="PAS"/>
    <property type="match status" value="2"/>
</dbReference>
<keyword evidence="8" id="KW-1185">Reference proteome</keyword>
<keyword evidence="2" id="KW-1133">Transmembrane helix</keyword>
<dbReference type="CDD" id="cd00130">
    <property type="entry name" value="PAS"/>
    <property type="match status" value="2"/>
</dbReference>
<evidence type="ECO:0000259" key="4">
    <source>
        <dbReference type="PROSITE" id="PS50113"/>
    </source>
</evidence>
<feature type="domain" description="GGDEF" evidence="6">
    <location>
        <begin position="759"/>
        <end position="897"/>
    </location>
</feature>
<dbReference type="InterPro" id="IPR001610">
    <property type="entry name" value="PAC"/>
</dbReference>
<dbReference type="PROSITE" id="PS50883">
    <property type="entry name" value="EAL"/>
    <property type="match status" value="1"/>
</dbReference>
<evidence type="ECO:0000313" key="7">
    <source>
        <dbReference type="EMBL" id="AZP10677.1"/>
    </source>
</evidence>
<dbReference type="PROSITE" id="PS50887">
    <property type="entry name" value="GGDEF"/>
    <property type="match status" value="1"/>
</dbReference>
<dbReference type="InterPro" id="IPR043128">
    <property type="entry name" value="Rev_trsase/Diguanyl_cyclase"/>
</dbReference>
<dbReference type="Proteomes" id="UP000275663">
    <property type="component" value="Chromosome"/>
</dbReference>
<dbReference type="SUPFAM" id="SSF141868">
    <property type="entry name" value="EAL domain-like"/>
    <property type="match status" value="1"/>
</dbReference>
<dbReference type="EMBL" id="CP034464">
    <property type="protein sequence ID" value="AZP10677.1"/>
    <property type="molecule type" value="Genomic_DNA"/>
</dbReference>
<organism evidence="7 8">
    <name type="scientific">Undibacterium parvum</name>
    <dbReference type="NCBI Taxonomy" id="401471"/>
    <lineage>
        <taxon>Bacteria</taxon>
        <taxon>Pseudomonadati</taxon>
        <taxon>Pseudomonadota</taxon>
        <taxon>Betaproteobacteria</taxon>
        <taxon>Burkholderiales</taxon>
        <taxon>Oxalobacteraceae</taxon>
        <taxon>Undibacterium</taxon>
    </lineage>
</organism>
<evidence type="ECO:0000256" key="2">
    <source>
        <dbReference type="SAM" id="Phobius"/>
    </source>
</evidence>
<dbReference type="PROSITE" id="PS50113">
    <property type="entry name" value="PAC"/>
    <property type="match status" value="1"/>
</dbReference>
<dbReference type="Pfam" id="PF00990">
    <property type="entry name" value="GGDEF"/>
    <property type="match status" value="1"/>
</dbReference>
<gene>
    <name evidence="7" type="ORF">EJN92_00690</name>
</gene>
<dbReference type="CDD" id="cd01949">
    <property type="entry name" value="GGDEF"/>
    <property type="match status" value="1"/>
</dbReference>
<evidence type="ECO:0000259" key="3">
    <source>
        <dbReference type="PROSITE" id="PS50112"/>
    </source>
</evidence>
<feature type="transmembrane region" description="Helical" evidence="2">
    <location>
        <begin position="13"/>
        <end position="33"/>
    </location>
</feature>
<dbReference type="PANTHER" id="PTHR44757">
    <property type="entry name" value="DIGUANYLATE CYCLASE DGCP"/>
    <property type="match status" value="1"/>
</dbReference>
<dbReference type="GO" id="GO:0071732">
    <property type="term" value="P:cellular response to nitric oxide"/>
    <property type="evidence" value="ECO:0007669"/>
    <property type="project" value="UniProtKB-ARBA"/>
</dbReference>
<dbReference type="Pfam" id="PF13426">
    <property type="entry name" value="PAS_9"/>
    <property type="match status" value="2"/>
</dbReference>
<dbReference type="GO" id="GO:0071111">
    <property type="term" value="F:cyclic-guanylate-specific phosphodiesterase activity"/>
    <property type="evidence" value="ECO:0007669"/>
    <property type="project" value="UniProtKB-EC"/>
</dbReference>
<keyword evidence="2" id="KW-0472">Membrane</keyword>